<gene>
    <name evidence="2" type="ORF">CRE_26906</name>
</gene>
<dbReference type="Pfam" id="PF00646">
    <property type="entry name" value="F-box"/>
    <property type="match status" value="1"/>
</dbReference>
<dbReference type="InParanoid" id="E3NTC4"/>
<keyword evidence="3" id="KW-1185">Reference proteome</keyword>
<sequence length="347" mass="39293">MTSPFPLFHIPYVPLGRIIDFMKPKTLVSLSFCSQKSHSVIKTQRKAPFDGHLLVGESDKNSTFLSFTNFAFGMVPKSNQVLSALKFVDNINYEDMESVKMGGQHVRVEMDHSDGYLISYWENTTEGSKVITDYVTNLFNIDVSDIWASKQSFHIIQHVISRQKTPLRYVSYADSSASSSSEKEMAYILKYCRPMSKSSMHIKPPQNFRFTEKFPKIDCLDINDGKWVSLDNLLTMDGIDIILQSSTLTSSDVNVFLKHWLSGGCPRLKFFCAEIGSLDIFQVLADLLHNVVFVENSRTYTSPFGYRRTLTSGFDIRRADGVTATVCHQQTGKLVIAVWPEISNNDN</sequence>
<dbReference type="EMBL" id="DS270163">
    <property type="protein sequence ID" value="EFO91875.1"/>
    <property type="molecule type" value="Genomic_DNA"/>
</dbReference>
<organism evidence="3">
    <name type="scientific">Caenorhabditis remanei</name>
    <name type="common">Caenorhabditis vulgaris</name>
    <dbReference type="NCBI Taxonomy" id="31234"/>
    <lineage>
        <taxon>Eukaryota</taxon>
        <taxon>Metazoa</taxon>
        <taxon>Ecdysozoa</taxon>
        <taxon>Nematoda</taxon>
        <taxon>Chromadorea</taxon>
        <taxon>Rhabditida</taxon>
        <taxon>Rhabditina</taxon>
        <taxon>Rhabditomorpha</taxon>
        <taxon>Rhabditoidea</taxon>
        <taxon>Rhabditidae</taxon>
        <taxon>Peloderinae</taxon>
        <taxon>Caenorhabditis</taxon>
    </lineage>
</organism>
<dbReference type="PROSITE" id="PS50181">
    <property type="entry name" value="FBOX"/>
    <property type="match status" value="1"/>
</dbReference>
<dbReference type="InterPro" id="IPR001810">
    <property type="entry name" value="F-box_dom"/>
</dbReference>
<dbReference type="Proteomes" id="UP000008281">
    <property type="component" value="Unassembled WGS sequence"/>
</dbReference>
<dbReference type="InterPro" id="IPR012885">
    <property type="entry name" value="F-box_Sdz-33"/>
</dbReference>
<evidence type="ECO:0000259" key="1">
    <source>
        <dbReference type="PROSITE" id="PS50181"/>
    </source>
</evidence>
<dbReference type="PANTHER" id="PTHR21503:SF8">
    <property type="entry name" value="F-BOX ASSOCIATED DOMAIN-CONTAINING PROTEIN-RELATED"/>
    <property type="match status" value="1"/>
</dbReference>
<dbReference type="AlphaFoldDB" id="E3NTC4"/>
<evidence type="ECO:0000313" key="3">
    <source>
        <dbReference type="Proteomes" id="UP000008281"/>
    </source>
</evidence>
<dbReference type="HOGENOM" id="CLU_028840_0_1_1"/>
<evidence type="ECO:0000313" key="2">
    <source>
        <dbReference type="EMBL" id="EFO91875.1"/>
    </source>
</evidence>
<feature type="domain" description="F-box" evidence="1">
    <location>
        <begin position="4"/>
        <end position="52"/>
    </location>
</feature>
<protein>
    <recommendedName>
        <fullName evidence="1">F-box domain-containing protein</fullName>
    </recommendedName>
</protein>
<name>E3NTC4_CAERE</name>
<reference evidence="2" key="1">
    <citation type="submission" date="2007-07" db="EMBL/GenBank/DDBJ databases">
        <title>PCAP assembly of the Caenorhabditis remanei genome.</title>
        <authorList>
            <consortium name="The Caenorhabditis remanei Sequencing Consortium"/>
            <person name="Wilson R.K."/>
        </authorList>
    </citation>
    <scope>NUCLEOTIDE SEQUENCE [LARGE SCALE GENOMIC DNA]</scope>
    <source>
        <strain evidence="2">PB4641</strain>
    </source>
</reference>
<accession>E3NTC4</accession>
<dbReference type="PANTHER" id="PTHR21503">
    <property type="entry name" value="F-BOX-CONTAINING HYPOTHETICAL PROTEIN C.ELEGANS"/>
    <property type="match status" value="1"/>
</dbReference>
<proteinExistence type="predicted"/>
<dbReference type="Pfam" id="PF07735">
    <property type="entry name" value="FBA_2"/>
    <property type="match status" value="1"/>
</dbReference>